<reference evidence="1" key="1">
    <citation type="submission" date="2015-06" db="UniProtKB">
        <authorList>
            <consortium name="EnsemblPlants"/>
        </authorList>
    </citation>
    <scope>IDENTIFICATION</scope>
</reference>
<dbReference type="AlphaFoldDB" id="R7W226"/>
<dbReference type="EnsemblPlants" id="EMT13607">
    <property type="protein sequence ID" value="EMT13607"/>
    <property type="gene ID" value="F775_25125"/>
</dbReference>
<evidence type="ECO:0000313" key="1">
    <source>
        <dbReference type="EnsemblPlants" id="EMT13607"/>
    </source>
</evidence>
<name>R7W226_AEGTA</name>
<accession>R7W226</accession>
<organism evidence="1">
    <name type="scientific">Aegilops tauschii</name>
    <name type="common">Tausch's goatgrass</name>
    <name type="synonym">Aegilops squarrosa</name>
    <dbReference type="NCBI Taxonomy" id="37682"/>
    <lineage>
        <taxon>Eukaryota</taxon>
        <taxon>Viridiplantae</taxon>
        <taxon>Streptophyta</taxon>
        <taxon>Embryophyta</taxon>
        <taxon>Tracheophyta</taxon>
        <taxon>Spermatophyta</taxon>
        <taxon>Magnoliopsida</taxon>
        <taxon>Liliopsida</taxon>
        <taxon>Poales</taxon>
        <taxon>Poaceae</taxon>
        <taxon>BOP clade</taxon>
        <taxon>Pooideae</taxon>
        <taxon>Triticodae</taxon>
        <taxon>Triticeae</taxon>
        <taxon>Triticinae</taxon>
        <taxon>Aegilops</taxon>
    </lineage>
</organism>
<proteinExistence type="predicted"/>
<protein>
    <submittedName>
        <fullName evidence="1">Uncharacterized protein</fullName>
    </submittedName>
</protein>
<sequence>MEQDGGASRRPVTSGTIVDELPPVISWTDISVSDGPPREDDIIQPLPMPAFFWPHLRRLALHRTTARATVCVDQYVFLFIQGEHGNLDRPLDASNVQSSARSILQTDEGFAVPGGNPPGMNYIGRTGQVAAAFGEHVMAATRRTRDADTVMPARPQRVRASRWDEVACVCTRCADQMWYRPCCGEVSCRLCDVVYHRPGCTRAGRPVLVPPLFRTESGQRPPGAFVQLAHPEWQMFRYISGDRYVLTSFYQTEDAHYFHADRGIRIQAHLYRRDSPTSWAWRLEFVFTIMPTGPVDIVWWVYLAPQYV</sequence>